<dbReference type="CDD" id="cd00268">
    <property type="entry name" value="DEADc"/>
    <property type="match status" value="1"/>
</dbReference>
<dbReference type="PANTHER" id="PTHR47959">
    <property type="entry name" value="ATP-DEPENDENT RNA HELICASE RHLE-RELATED"/>
    <property type="match status" value="1"/>
</dbReference>
<dbReference type="Gene3D" id="3.30.70.330">
    <property type="match status" value="1"/>
</dbReference>
<evidence type="ECO:0000256" key="11">
    <source>
        <dbReference type="RuleBase" id="RU000492"/>
    </source>
</evidence>
<dbReference type="PROSITE" id="PS51192">
    <property type="entry name" value="HELICASE_ATP_BIND_1"/>
    <property type="match status" value="1"/>
</dbReference>
<accession>A0A2U8FUL8</accession>
<dbReference type="NCBIfam" id="NF008744">
    <property type="entry name" value="PRK11776.1"/>
    <property type="match status" value="1"/>
</dbReference>
<evidence type="ECO:0000256" key="9">
    <source>
        <dbReference type="ARBA" id="ARBA00074363"/>
    </source>
</evidence>
<dbReference type="FunFam" id="3.40.50.300:FF:000108">
    <property type="entry name" value="ATP-dependent RNA helicase RhlE"/>
    <property type="match status" value="1"/>
</dbReference>
<dbReference type="GO" id="GO:0009266">
    <property type="term" value="P:response to temperature stimulus"/>
    <property type="evidence" value="ECO:0007669"/>
    <property type="project" value="UniProtKB-ARBA"/>
</dbReference>
<keyword evidence="4 11" id="KW-0378">Hydrolase</keyword>
<comment type="similarity">
    <text evidence="7 11">Belongs to the DEAD box helicase family.</text>
</comment>
<dbReference type="InterPro" id="IPR001650">
    <property type="entry name" value="Helicase_C-like"/>
</dbReference>
<dbReference type="InterPro" id="IPR012677">
    <property type="entry name" value="Nucleotide-bd_a/b_plait_sf"/>
</dbReference>
<dbReference type="GO" id="GO:0016787">
    <property type="term" value="F:hydrolase activity"/>
    <property type="evidence" value="ECO:0007669"/>
    <property type="project" value="UniProtKB-KW"/>
</dbReference>
<dbReference type="InterPro" id="IPR005580">
    <property type="entry name" value="DbpA/CsdA_RNA-bd_dom"/>
</dbReference>
<reference evidence="16 17" key="1">
    <citation type="submission" date="2018-05" db="EMBL/GenBank/DDBJ databases">
        <title>complete genome sequence of Aquabacterium olei NBRC 110486.</title>
        <authorList>
            <person name="Tang B."/>
            <person name="Chang J."/>
            <person name="Zhang L."/>
            <person name="Yang H."/>
        </authorList>
    </citation>
    <scope>NUCLEOTIDE SEQUENCE [LARGE SCALE GENOMIC DNA]</scope>
    <source>
        <strain evidence="16 17">NBRC 110486</strain>
    </source>
</reference>
<proteinExistence type="inferred from homology"/>
<evidence type="ECO:0000313" key="17">
    <source>
        <dbReference type="Proteomes" id="UP000244892"/>
    </source>
</evidence>
<evidence type="ECO:0000256" key="4">
    <source>
        <dbReference type="ARBA" id="ARBA00022801"/>
    </source>
</evidence>
<evidence type="ECO:0000259" key="15">
    <source>
        <dbReference type="PROSITE" id="PS51195"/>
    </source>
</evidence>
<dbReference type="InterPro" id="IPR044742">
    <property type="entry name" value="DEAD/DEAH_RhlB"/>
</dbReference>
<dbReference type="OrthoDB" id="8520957at2"/>
<keyword evidence="3 11" id="KW-0547">Nucleotide-binding</keyword>
<feature type="compositionally biased region" description="Low complexity" evidence="12">
    <location>
        <begin position="1"/>
        <end position="23"/>
    </location>
</feature>
<evidence type="ECO:0000256" key="5">
    <source>
        <dbReference type="ARBA" id="ARBA00022806"/>
    </source>
</evidence>
<dbReference type="InterPro" id="IPR014001">
    <property type="entry name" value="Helicase_ATP-bd"/>
</dbReference>
<evidence type="ECO:0000256" key="3">
    <source>
        <dbReference type="ARBA" id="ARBA00022741"/>
    </source>
</evidence>
<dbReference type="SMART" id="SM00490">
    <property type="entry name" value="HELICc"/>
    <property type="match status" value="1"/>
</dbReference>
<dbReference type="InterPro" id="IPR000629">
    <property type="entry name" value="RNA-helicase_DEAD-box_CS"/>
</dbReference>
<evidence type="ECO:0000256" key="12">
    <source>
        <dbReference type="SAM" id="MobiDB-lite"/>
    </source>
</evidence>
<protein>
    <recommendedName>
        <fullName evidence="9">DEAD-box ATP-dependent RNA helicase RhpA</fullName>
        <ecNumber evidence="1">3.6.4.13</ecNumber>
    </recommendedName>
</protein>
<sequence length="483" mass="52335">MNTFSSPANPATPASAHPATPAAVSGPSFQQLPLSEAMQANLQTLGYLAMTPIQAASLPLALAGKDLIAQAKTGSGKTVAFGLPLLTSLNPRRFAVQALVLCPTRELADQVTTEIRRLARAEDNIKVVTLCGGSPIRPQLASLEHGAHIIVGTPGRVLDHLARETLNLEALQTLVLDEADRMLDMGFADDIAQVVAQAPKQRQTLLFSATYPEGVDKLARRFMRDPQEVKLAERHDTSRIRQRFYEVKEAERLHAVGLLLDHFRPASTIAFCNTKQQCRDLVDVLQAQGIVALELHGDLDQRDRDQVLVRFANGSCSVLVATDVAARGLDIAQLEAVINVDITPDVEVHTHRVGRTGRAGESGWAFSLASMDEMGRVGRIDQMQGRASEWHPLSELTPSTEREPLRPPRVTLQILGGRKEKIRPGDVLGALTKDLGFDGAQIGKINVNEFSTYVAVDRAIADKALKGLQGGKVKGKSVKVRAL</sequence>
<dbReference type="Pfam" id="PF03880">
    <property type="entry name" value="DbpA"/>
    <property type="match status" value="1"/>
</dbReference>
<dbReference type="InterPro" id="IPR027417">
    <property type="entry name" value="P-loop_NTPase"/>
</dbReference>
<evidence type="ECO:0000256" key="2">
    <source>
        <dbReference type="ARBA" id="ARBA00022490"/>
    </source>
</evidence>
<keyword evidence="17" id="KW-1185">Reference proteome</keyword>
<organism evidence="16 17">
    <name type="scientific">Aquabacterium olei</name>
    <dbReference type="NCBI Taxonomy" id="1296669"/>
    <lineage>
        <taxon>Bacteria</taxon>
        <taxon>Pseudomonadati</taxon>
        <taxon>Pseudomonadota</taxon>
        <taxon>Betaproteobacteria</taxon>
        <taxon>Burkholderiales</taxon>
        <taxon>Aquabacterium</taxon>
    </lineage>
</organism>
<dbReference type="GO" id="GO:0005829">
    <property type="term" value="C:cytosol"/>
    <property type="evidence" value="ECO:0007669"/>
    <property type="project" value="TreeGrafter"/>
</dbReference>
<name>A0A2U8FUL8_9BURK</name>
<dbReference type="EC" id="3.6.4.13" evidence="1"/>
<evidence type="ECO:0000256" key="8">
    <source>
        <dbReference type="ARBA" id="ARBA00047984"/>
    </source>
</evidence>
<dbReference type="PROSITE" id="PS51194">
    <property type="entry name" value="HELICASE_CTER"/>
    <property type="match status" value="1"/>
</dbReference>
<dbReference type="SMART" id="SM00487">
    <property type="entry name" value="DEXDc"/>
    <property type="match status" value="1"/>
</dbReference>
<dbReference type="PROSITE" id="PS00039">
    <property type="entry name" value="DEAD_ATP_HELICASE"/>
    <property type="match status" value="1"/>
</dbReference>
<dbReference type="KEGG" id="aon:DEH84_15730"/>
<keyword evidence="2" id="KW-0963">Cytoplasm</keyword>
<dbReference type="GO" id="GO:0003724">
    <property type="term" value="F:RNA helicase activity"/>
    <property type="evidence" value="ECO:0007669"/>
    <property type="project" value="UniProtKB-EC"/>
</dbReference>
<keyword evidence="6 11" id="KW-0067">ATP-binding</keyword>
<gene>
    <name evidence="16" type="ORF">DEH84_15730</name>
</gene>
<dbReference type="SUPFAM" id="SSF52540">
    <property type="entry name" value="P-loop containing nucleoside triphosphate hydrolases"/>
    <property type="match status" value="1"/>
</dbReference>
<comment type="catalytic activity">
    <reaction evidence="8">
        <text>ATP + H2O = ADP + phosphate + H(+)</text>
        <dbReference type="Rhea" id="RHEA:13065"/>
        <dbReference type="ChEBI" id="CHEBI:15377"/>
        <dbReference type="ChEBI" id="CHEBI:15378"/>
        <dbReference type="ChEBI" id="CHEBI:30616"/>
        <dbReference type="ChEBI" id="CHEBI:43474"/>
        <dbReference type="ChEBI" id="CHEBI:456216"/>
        <dbReference type="EC" id="3.6.4.13"/>
    </reaction>
</comment>
<feature type="domain" description="DEAD-box RNA helicase Q" evidence="15">
    <location>
        <begin position="27"/>
        <end position="55"/>
    </location>
</feature>
<dbReference type="GO" id="GO:0005524">
    <property type="term" value="F:ATP binding"/>
    <property type="evidence" value="ECO:0007669"/>
    <property type="project" value="UniProtKB-KW"/>
</dbReference>
<dbReference type="AlphaFoldDB" id="A0A2U8FUL8"/>
<keyword evidence="5 11" id="KW-0347">Helicase</keyword>
<dbReference type="PANTHER" id="PTHR47959:SF1">
    <property type="entry name" value="ATP-DEPENDENT RNA HELICASE DBPA"/>
    <property type="match status" value="1"/>
</dbReference>
<evidence type="ECO:0000259" key="14">
    <source>
        <dbReference type="PROSITE" id="PS51194"/>
    </source>
</evidence>
<dbReference type="Proteomes" id="UP000244892">
    <property type="component" value="Chromosome"/>
</dbReference>
<dbReference type="PROSITE" id="PS51195">
    <property type="entry name" value="Q_MOTIF"/>
    <property type="match status" value="1"/>
</dbReference>
<dbReference type="CDD" id="cd12501">
    <property type="entry name" value="RRM_EcDbpA_like"/>
    <property type="match status" value="1"/>
</dbReference>
<dbReference type="EMBL" id="CP029210">
    <property type="protein sequence ID" value="AWI54710.1"/>
    <property type="molecule type" value="Genomic_DNA"/>
</dbReference>
<evidence type="ECO:0000256" key="10">
    <source>
        <dbReference type="PROSITE-ProRule" id="PRU00552"/>
    </source>
</evidence>
<feature type="short sequence motif" description="Q motif" evidence="10">
    <location>
        <begin position="27"/>
        <end position="55"/>
    </location>
</feature>
<feature type="region of interest" description="Disordered" evidence="12">
    <location>
        <begin position="1"/>
        <end position="27"/>
    </location>
</feature>
<dbReference type="InterPro" id="IPR050079">
    <property type="entry name" value="DEAD_box_RNA_helicase"/>
</dbReference>
<dbReference type="GO" id="GO:0042255">
    <property type="term" value="P:ribosome assembly"/>
    <property type="evidence" value="ECO:0007669"/>
    <property type="project" value="UniProtKB-ARBA"/>
</dbReference>
<evidence type="ECO:0000256" key="1">
    <source>
        <dbReference type="ARBA" id="ARBA00012552"/>
    </source>
</evidence>
<evidence type="ECO:0000256" key="6">
    <source>
        <dbReference type="ARBA" id="ARBA00022840"/>
    </source>
</evidence>
<evidence type="ECO:0000259" key="13">
    <source>
        <dbReference type="PROSITE" id="PS51192"/>
    </source>
</evidence>
<feature type="domain" description="Helicase C-terminal" evidence="14">
    <location>
        <begin position="239"/>
        <end position="405"/>
    </location>
</feature>
<dbReference type="GO" id="GO:0003676">
    <property type="term" value="F:nucleic acid binding"/>
    <property type="evidence" value="ECO:0007669"/>
    <property type="project" value="InterPro"/>
</dbReference>
<dbReference type="InterPro" id="IPR014014">
    <property type="entry name" value="RNA_helicase_DEAD_Q_motif"/>
</dbReference>
<dbReference type="Pfam" id="PF00270">
    <property type="entry name" value="DEAD"/>
    <property type="match status" value="1"/>
</dbReference>
<dbReference type="Gene3D" id="3.40.50.300">
    <property type="entry name" value="P-loop containing nucleotide triphosphate hydrolases"/>
    <property type="match status" value="2"/>
</dbReference>
<feature type="domain" description="Helicase ATP-binding" evidence="13">
    <location>
        <begin position="58"/>
        <end position="229"/>
    </location>
</feature>
<dbReference type="CDD" id="cd18787">
    <property type="entry name" value="SF2_C_DEAD"/>
    <property type="match status" value="1"/>
</dbReference>
<evidence type="ECO:0000313" key="16">
    <source>
        <dbReference type="EMBL" id="AWI54710.1"/>
    </source>
</evidence>
<evidence type="ECO:0000256" key="7">
    <source>
        <dbReference type="ARBA" id="ARBA00038437"/>
    </source>
</evidence>
<dbReference type="InterPro" id="IPR011545">
    <property type="entry name" value="DEAD/DEAH_box_helicase_dom"/>
</dbReference>
<dbReference type="Pfam" id="PF00271">
    <property type="entry name" value="Helicase_C"/>
    <property type="match status" value="1"/>
</dbReference>